<sequence length="114" mass="13065">MSPNQHLIRSFWTKFFQPGVWYLKQKELVKFSLEPGYTWTMSAPCQLIYKSFIRASDIREAQRLTISSFLTGNLSWDDHPKLLRPATIWCATAVGKKATEEKIASGQKKDNASP</sequence>
<organism evidence="1 2">
    <name type="scientific">Austropuccinia psidii MF-1</name>
    <dbReference type="NCBI Taxonomy" id="1389203"/>
    <lineage>
        <taxon>Eukaryota</taxon>
        <taxon>Fungi</taxon>
        <taxon>Dikarya</taxon>
        <taxon>Basidiomycota</taxon>
        <taxon>Pucciniomycotina</taxon>
        <taxon>Pucciniomycetes</taxon>
        <taxon>Pucciniales</taxon>
        <taxon>Sphaerophragmiaceae</taxon>
        <taxon>Austropuccinia</taxon>
    </lineage>
</organism>
<dbReference type="Proteomes" id="UP000765509">
    <property type="component" value="Unassembled WGS sequence"/>
</dbReference>
<dbReference type="AlphaFoldDB" id="A0A9Q3GXM1"/>
<protein>
    <submittedName>
        <fullName evidence="1">Uncharacterized protein</fullName>
    </submittedName>
</protein>
<comment type="caution">
    <text evidence="1">The sequence shown here is derived from an EMBL/GenBank/DDBJ whole genome shotgun (WGS) entry which is preliminary data.</text>
</comment>
<gene>
    <name evidence="1" type="ORF">O181_021975</name>
</gene>
<accession>A0A9Q3GXM1</accession>
<name>A0A9Q3GXM1_9BASI</name>
<evidence type="ECO:0000313" key="2">
    <source>
        <dbReference type="Proteomes" id="UP000765509"/>
    </source>
</evidence>
<proteinExistence type="predicted"/>
<reference evidence="1" key="1">
    <citation type="submission" date="2021-03" db="EMBL/GenBank/DDBJ databases">
        <title>Draft genome sequence of rust myrtle Austropuccinia psidii MF-1, a brazilian biotype.</title>
        <authorList>
            <person name="Quecine M.C."/>
            <person name="Pachon D.M.R."/>
            <person name="Bonatelli M.L."/>
            <person name="Correr F.H."/>
            <person name="Franceschini L.M."/>
            <person name="Leite T.F."/>
            <person name="Margarido G.R.A."/>
            <person name="Almeida C.A."/>
            <person name="Ferrarezi J.A."/>
            <person name="Labate C.A."/>
        </authorList>
    </citation>
    <scope>NUCLEOTIDE SEQUENCE</scope>
    <source>
        <strain evidence="1">MF-1</strain>
    </source>
</reference>
<keyword evidence="2" id="KW-1185">Reference proteome</keyword>
<evidence type="ECO:0000313" key="1">
    <source>
        <dbReference type="EMBL" id="MBW0482260.1"/>
    </source>
</evidence>
<dbReference type="EMBL" id="AVOT02006712">
    <property type="protein sequence ID" value="MBW0482260.1"/>
    <property type="molecule type" value="Genomic_DNA"/>
</dbReference>